<keyword evidence="5 9" id="KW-0547">Nucleotide-binding</keyword>
<gene>
    <name evidence="9 12" type="primary">ispE</name>
    <name evidence="12" type="ORF">ACFO4R_06555</name>
</gene>
<dbReference type="InterPro" id="IPR006204">
    <property type="entry name" value="GHMP_kinase_N_dom"/>
</dbReference>
<evidence type="ECO:0000256" key="9">
    <source>
        <dbReference type="HAMAP-Rule" id="MF_00061"/>
    </source>
</evidence>
<evidence type="ECO:0000256" key="1">
    <source>
        <dbReference type="ARBA" id="ARBA00009684"/>
    </source>
</evidence>
<dbReference type="InterPro" id="IPR004424">
    <property type="entry name" value="IspE"/>
</dbReference>
<keyword evidence="6 9" id="KW-0418">Kinase</keyword>
<name>A0ABV9QM10_9FIRM</name>
<comment type="similarity">
    <text evidence="1 9">Belongs to the GHMP kinase family. IspE subfamily.</text>
</comment>
<evidence type="ECO:0000256" key="8">
    <source>
        <dbReference type="ARBA" id="ARBA00032554"/>
    </source>
</evidence>
<accession>A0ABV9QM10</accession>
<reference evidence="13" key="1">
    <citation type="journal article" date="2019" name="Int. J. Syst. Evol. Microbiol.">
        <title>The Global Catalogue of Microorganisms (GCM) 10K type strain sequencing project: providing services to taxonomists for standard genome sequencing and annotation.</title>
        <authorList>
            <consortium name="The Broad Institute Genomics Platform"/>
            <consortium name="The Broad Institute Genome Sequencing Center for Infectious Disease"/>
            <person name="Wu L."/>
            <person name="Ma J."/>
        </authorList>
    </citation>
    <scope>NUCLEOTIDE SEQUENCE [LARGE SCALE GENOMIC DNA]</scope>
    <source>
        <strain evidence="13">CCUG 46385</strain>
    </source>
</reference>
<dbReference type="InterPro" id="IPR014721">
    <property type="entry name" value="Ribsml_uS5_D2-typ_fold_subgr"/>
</dbReference>
<evidence type="ECO:0000256" key="5">
    <source>
        <dbReference type="ARBA" id="ARBA00022741"/>
    </source>
</evidence>
<comment type="catalytic activity">
    <reaction evidence="9">
        <text>4-CDP-2-C-methyl-D-erythritol + ATP = 4-CDP-2-C-methyl-D-erythritol 2-phosphate + ADP + H(+)</text>
        <dbReference type="Rhea" id="RHEA:18437"/>
        <dbReference type="ChEBI" id="CHEBI:15378"/>
        <dbReference type="ChEBI" id="CHEBI:30616"/>
        <dbReference type="ChEBI" id="CHEBI:57823"/>
        <dbReference type="ChEBI" id="CHEBI:57919"/>
        <dbReference type="ChEBI" id="CHEBI:456216"/>
        <dbReference type="EC" id="2.7.1.148"/>
    </reaction>
</comment>
<dbReference type="Pfam" id="PF08544">
    <property type="entry name" value="GHMP_kinases_C"/>
    <property type="match status" value="1"/>
</dbReference>
<dbReference type="Gene3D" id="3.30.230.10">
    <property type="match status" value="1"/>
</dbReference>
<keyword evidence="13" id="KW-1185">Reference proteome</keyword>
<dbReference type="Gene3D" id="3.30.70.890">
    <property type="entry name" value="GHMP kinase, C-terminal domain"/>
    <property type="match status" value="1"/>
</dbReference>
<dbReference type="SUPFAM" id="SSF55060">
    <property type="entry name" value="GHMP Kinase, C-terminal domain"/>
    <property type="match status" value="1"/>
</dbReference>
<feature type="domain" description="GHMP kinase N-terminal" evidence="10">
    <location>
        <begin position="75"/>
        <end position="153"/>
    </location>
</feature>
<dbReference type="Proteomes" id="UP001595916">
    <property type="component" value="Unassembled WGS sequence"/>
</dbReference>
<sequence length="300" mass="33281">MTDEKNGYIDEIGVEAYAKINLSLDIVGRLDNGYHLLEMLLQSIDLKDELVFRRIPQEAVVLKAENTDLPTDGRNIIVRAVELFCNETGLPREYEIFLRKNIPAEAGMAGGSVNAAATLKALNTMNKAPLGEEALARLALQLGADVPFCLRGGTMWAEGIGENLTPLPPLSLKLLIVKPDKGVSTKEAYRNTDLSSLKNRPDSEALLAAVREGRRSDLPKYMGNVLYPYANKCVPQIGEIIRDMEEKFDCSKAMMTGSGSTVFGIFENGSRREEARAYFAKRYKQVFLAETVDKSLDWKK</sequence>
<feature type="active site" evidence="9">
    <location>
        <position position="19"/>
    </location>
</feature>
<evidence type="ECO:0000256" key="7">
    <source>
        <dbReference type="ARBA" id="ARBA00022840"/>
    </source>
</evidence>
<dbReference type="Pfam" id="PF00288">
    <property type="entry name" value="GHMP_kinases_N"/>
    <property type="match status" value="1"/>
</dbReference>
<feature type="domain" description="GHMP kinase C-terminal" evidence="11">
    <location>
        <begin position="207"/>
        <end position="284"/>
    </location>
</feature>
<proteinExistence type="inferred from homology"/>
<dbReference type="GO" id="GO:0050515">
    <property type="term" value="F:4-(cytidine 5'-diphospho)-2-C-methyl-D-erythritol kinase activity"/>
    <property type="evidence" value="ECO:0007669"/>
    <property type="project" value="UniProtKB-EC"/>
</dbReference>
<keyword evidence="4 9" id="KW-0808">Transferase</keyword>
<dbReference type="EC" id="2.7.1.148" evidence="2 9"/>
<evidence type="ECO:0000256" key="2">
    <source>
        <dbReference type="ARBA" id="ARBA00012052"/>
    </source>
</evidence>
<dbReference type="SUPFAM" id="SSF54211">
    <property type="entry name" value="Ribosomal protein S5 domain 2-like"/>
    <property type="match status" value="1"/>
</dbReference>
<dbReference type="HAMAP" id="MF_00061">
    <property type="entry name" value="IspE"/>
    <property type="match status" value="1"/>
</dbReference>
<keyword evidence="7 9" id="KW-0067">ATP-binding</keyword>
<evidence type="ECO:0000313" key="13">
    <source>
        <dbReference type="Proteomes" id="UP001595916"/>
    </source>
</evidence>
<keyword evidence="9" id="KW-0414">Isoprene biosynthesis</keyword>
<evidence type="ECO:0000313" key="12">
    <source>
        <dbReference type="EMBL" id="MFC4804742.1"/>
    </source>
</evidence>
<evidence type="ECO:0000256" key="4">
    <source>
        <dbReference type="ARBA" id="ARBA00022679"/>
    </source>
</evidence>
<dbReference type="RefSeq" id="WP_379788257.1">
    <property type="nucleotide sequence ID" value="NZ_JBHSHL010000022.1"/>
</dbReference>
<dbReference type="InterPro" id="IPR020568">
    <property type="entry name" value="Ribosomal_Su5_D2-typ_SF"/>
</dbReference>
<evidence type="ECO:0000256" key="3">
    <source>
        <dbReference type="ARBA" id="ARBA00017473"/>
    </source>
</evidence>
<evidence type="ECO:0000259" key="10">
    <source>
        <dbReference type="Pfam" id="PF00288"/>
    </source>
</evidence>
<comment type="caution">
    <text evidence="12">The sequence shown here is derived from an EMBL/GenBank/DDBJ whole genome shotgun (WGS) entry which is preliminary data.</text>
</comment>
<evidence type="ECO:0000256" key="6">
    <source>
        <dbReference type="ARBA" id="ARBA00022777"/>
    </source>
</evidence>
<comment type="caution">
    <text evidence="9">Lacks conserved residue(s) required for the propagation of feature annotation.</text>
</comment>
<protein>
    <recommendedName>
        <fullName evidence="3 9">4-diphosphocytidyl-2-C-methyl-D-erythritol kinase</fullName>
        <shortName evidence="9">CMK</shortName>
        <ecNumber evidence="2 9">2.7.1.148</ecNumber>
    </recommendedName>
    <alternativeName>
        <fullName evidence="8 9">4-(cytidine-5'-diphospho)-2-C-methyl-D-erythritol kinase</fullName>
    </alternativeName>
</protein>
<dbReference type="PANTHER" id="PTHR43527">
    <property type="entry name" value="4-DIPHOSPHOCYTIDYL-2-C-METHYL-D-ERYTHRITOL KINASE, CHLOROPLASTIC"/>
    <property type="match status" value="1"/>
</dbReference>
<feature type="active site" evidence="9">
    <location>
        <position position="145"/>
    </location>
</feature>
<comment type="function">
    <text evidence="9">Catalyzes the phosphorylation of the position 2 hydroxy group of 4-diphosphocytidyl-2C-methyl-D-erythritol.</text>
</comment>
<dbReference type="EMBL" id="JBHSHL010000022">
    <property type="protein sequence ID" value="MFC4804742.1"/>
    <property type="molecule type" value="Genomic_DNA"/>
</dbReference>
<dbReference type="InterPro" id="IPR013750">
    <property type="entry name" value="GHMP_kinase_C_dom"/>
</dbReference>
<dbReference type="PANTHER" id="PTHR43527:SF2">
    <property type="entry name" value="4-DIPHOSPHOCYTIDYL-2-C-METHYL-D-ERYTHRITOL KINASE, CHLOROPLASTIC"/>
    <property type="match status" value="1"/>
</dbReference>
<dbReference type="InterPro" id="IPR036554">
    <property type="entry name" value="GHMP_kinase_C_sf"/>
</dbReference>
<organism evidence="12 13">
    <name type="scientific">Filifactor villosus</name>
    <dbReference type="NCBI Taxonomy" id="29374"/>
    <lineage>
        <taxon>Bacteria</taxon>
        <taxon>Bacillati</taxon>
        <taxon>Bacillota</taxon>
        <taxon>Clostridia</taxon>
        <taxon>Peptostreptococcales</taxon>
        <taxon>Filifactoraceae</taxon>
        <taxon>Filifactor</taxon>
    </lineage>
</organism>
<dbReference type="PIRSF" id="PIRSF010376">
    <property type="entry name" value="IspE"/>
    <property type="match status" value="1"/>
</dbReference>
<comment type="pathway">
    <text evidence="9">Isoprenoid biosynthesis; isopentenyl diphosphate biosynthesis via DXP pathway; isopentenyl diphosphate from 1-deoxy-D-xylulose 5-phosphate: step 3/6.</text>
</comment>
<dbReference type="NCBIfam" id="TIGR00154">
    <property type="entry name" value="ispE"/>
    <property type="match status" value="1"/>
</dbReference>
<evidence type="ECO:0000259" key="11">
    <source>
        <dbReference type="Pfam" id="PF08544"/>
    </source>
</evidence>